<dbReference type="GO" id="GO:0005886">
    <property type="term" value="C:plasma membrane"/>
    <property type="evidence" value="ECO:0007669"/>
    <property type="project" value="UniProtKB-SubCell"/>
</dbReference>
<dbReference type="EMBL" id="RAHJ01000020">
    <property type="protein sequence ID" value="RJX66422.1"/>
    <property type="molecule type" value="Genomic_DNA"/>
</dbReference>
<gene>
    <name evidence="7" type="ORF">D6858_12640</name>
</gene>
<reference evidence="7 8" key="1">
    <citation type="submission" date="2018-09" db="EMBL/GenBank/DDBJ databases">
        <title>Altererythrobacter sp.Ery1 and Ery12, the genome sequencing of novel strains in genus Alterythrobacter.</title>
        <authorList>
            <person name="Cheng H."/>
            <person name="Wu Y.-H."/>
            <person name="Fang C."/>
            <person name="Xu X.-W."/>
        </authorList>
    </citation>
    <scope>NUCLEOTIDE SEQUENCE [LARGE SCALE GENOMIC DNA]</scope>
    <source>
        <strain evidence="7 8">Ery12</strain>
    </source>
</reference>
<feature type="transmembrane region" description="Helical" evidence="6">
    <location>
        <begin position="34"/>
        <end position="52"/>
    </location>
</feature>
<keyword evidence="4 6" id="KW-1133">Transmembrane helix</keyword>
<protein>
    <submittedName>
        <fullName evidence="7">Cytochrome c oxidase assembly protein</fullName>
    </submittedName>
</protein>
<sequence length="316" mass="34784">MWQISPEIIIGLVLAGLVYWRGSRHGLVHEKWRIAAFFGGLLALFIALVSPVEELADHIFAVHQVEHMLLRTIAPMLLFLSRPQAAFVRGLPPGVSRFFAGRGWLRGIVDTLRFPPVATTLFLAASYFWMYPAFHDMAILDKPVHYLWHVSLLVTGLLFFSVVFDRRPAPHGAGLGMRISMVVVAALGNIILGSILTFKGMPLYSAYLELGHMWHVSMLSDEQTGGLIMWIPGTMMFAVSALIVIHRWASEETRIADRRERTGRGGAVAKTSNGALALGLALFSVLMLLLAVGVVAVIDHPHSQQRDFGMAGTIPG</sequence>
<evidence type="ECO:0000256" key="3">
    <source>
        <dbReference type="ARBA" id="ARBA00022692"/>
    </source>
</evidence>
<comment type="caution">
    <text evidence="7">The sequence shown here is derived from an EMBL/GenBank/DDBJ whole genome shotgun (WGS) entry which is preliminary data.</text>
</comment>
<feature type="transmembrane region" description="Helical" evidence="6">
    <location>
        <begin position="274"/>
        <end position="298"/>
    </location>
</feature>
<dbReference type="AlphaFoldDB" id="A0A419QZJ9"/>
<keyword evidence="2" id="KW-1003">Cell membrane</keyword>
<name>A0A419QZJ9_9SPHN</name>
<dbReference type="Proteomes" id="UP000284322">
    <property type="component" value="Unassembled WGS sequence"/>
</dbReference>
<evidence type="ECO:0000256" key="6">
    <source>
        <dbReference type="SAM" id="Phobius"/>
    </source>
</evidence>
<dbReference type="Pfam" id="PF09678">
    <property type="entry name" value="Caa3_CtaG"/>
    <property type="match status" value="1"/>
</dbReference>
<evidence type="ECO:0000256" key="5">
    <source>
        <dbReference type="ARBA" id="ARBA00023136"/>
    </source>
</evidence>
<feature type="transmembrane region" description="Helical" evidence="6">
    <location>
        <begin position="176"/>
        <end position="198"/>
    </location>
</feature>
<keyword evidence="3 6" id="KW-0812">Transmembrane</keyword>
<feature type="transmembrane region" description="Helical" evidence="6">
    <location>
        <begin position="72"/>
        <end position="91"/>
    </location>
</feature>
<accession>A0A419QZJ9</accession>
<comment type="subcellular location">
    <subcellularLocation>
        <location evidence="1">Cell membrane</location>
        <topology evidence="1">Multi-pass membrane protein</topology>
    </subcellularLocation>
</comment>
<dbReference type="InterPro" id="IPR019108">
    <property type="entry name" value="Caa3_assmbl_CtaG-rel"/>
</dbReference>
<feature type="transmembrane region" description="Helical" evidence="6">
    <location>
        <begin position="146"/>
        <end position="164"/>
    </location>
</feature>
<organism evidence="7 8">
    <name type="scientific">Tsuneonella suprasediminis</name>
    <dbReference type="NCBI Taxonomy" id="2306996"/>
    <lineage>
        <taxon>Bacteria</taxon>
        <taxon>Pseudomonadati</taxon>
        <taxon>Pseudomonadota</taxon>
        <taxon>Alphaproteobacteria</taxon>
        <taxon>Sphingomonadales</taxon>
        <taxon>Erythrobacteraceae</taxon>
        <taxon>Tsuneonella</taxon>
    </lineage>
</organism>
<evidence type="ECO:0000256" key="4">
    <source>
        <dbReference type="ARBA" id="ARBA00022989"/>
    </source>
</evidence>
<feature type="transmembrane region" description="Helical" evidence="6">
    <location>
        <begin position="227"/>
        <end position="249"/>
    </location>
</feature>
<evidence type="ECO:0000313" key="8">
    <source>
        <dbReference type="Proteomes" id="UP000284322"/>
    </source>
</evidence>
<evidence type="ECO:0000256" key="2">
    <source>
        <dbReference type="ARBA" id="ARBA00022475"/>
    </source>
</evidence>
<feature type="transmembrane region" description="Helical" evidence="6">
    <location>
        <begin position="112"/>
        <end position="134"/>
    </location>
</feature>
<keyword evidence="8" id="KW-1185">Reference proteome</keyword>
<dbReference type="OrthoDB" id="259025at2"/>
<evidence type="ECO:0000256" key="1">
    <source>
        <dbReference type="ARBA" id="ARBA00004651"/>
    </source>
</evidence>
<feature type="transmembrane region" description="Helical" evidence="6">
    <location>
        <begin position="6"/>
        <end position="22"/>
    </location>
</feature>
<evidence type="ECO:0000313" key="7">
    <source>
        <dbReference type="EMBL" id="RJX66422.1"/>
    </source>
</evidence>
<proteinExistence type="predicted"/>
<keyword evidence="5 6" id="KW-0472">Membrane</keyword>